<accession>A0ABQ8KKD1</accession>
<feature type="compositionally biased region" description="Polar residues" evidence="8">
    <location>
        <begin position="125"/>
        <end position="141"/>
    </location>
</feature>
<keyword evidence="7" id="KW-0175">Coiled coil</keyword>
<reference evidence="10 11" key="1">
    <citation type="journal article" date="2021" name="Environ. Microbiol.">
        <title>Gene family expansions and transcriptome signatures uncover fungal adaptations to wood decay.</title>
        <authorList>
            <person name="Hage H."/>
            <person name="Miyauchi S."/>
            <person name="Viragh M."/>
            <person name="Drula E."/>
            <person name="Min B."/>
            <person name="Chaduli D."/>
            <person name="Navarro D."/>
            <person name="Favel A."/>
            <person name="Norest M."/>
            <person name="Lesage-Meessen L."/>
            <person name="Balint B."/>
            <person name="Merenyi Z."/>
            <person name="de Eugenio L."/>
            <person name="Morin E."/>
            <person name="Martinez A.T."/>
            <person name="Baldrian P."/>
            <person name="Stursova M."/>
            <person name="Martinez M.J."/>
            <person name="Novotny C."/>
            <person name="Magnuson J.K."/>
            <person name="Spatafora J.W."/>
            <person name="Maurice S."/>
            <person name="Pangilinan J."/>
            <person name="Andreopoulos W."/>
            <person name="LaButti K."/>
            <person name="Hundley H."/>
            <person name="Na H."/>
            <person name="Kuo A."/>
            <person name="Barry K."/>
            <person name="Lipzen A."/>
            <person name="Henrissat B."/>
            <person name="Riley R."/>
            <person name="Ahrendt S."/>
            <person name="Nagy L.G."/>
            <person name="Grigoriev I.V."/>
            <person name="Martin F."/>
            <person name="Rosso M.N."/>
        </authorList>
    </citation>
    <scope>NUCLEOTIDE SEQUENCE [LARGE SCALE GENOMIC DNA]</scope>
    <source>
        <strain evidence="10 11">CIRM-BRFM 1785</strain>
    </source>
</reference>
<dbReference type="InterPro" id="IPR001138">
    <property type="entry name" value="Zn2Cys6_DnaBD"/>
</dbReference>
<dbReference type="SUPFAM" id="SSF57701">
    <property type="entry name" value="Zn2/Cys6 DNA-binding domain"/>
    <property type="match status" value="1"/>
</dbReference>
<dbReference type="PANTHER" id="PTHR31845:SF19">
    <property type="entry name" value="TRANSCRIPTION FACTOR DOMAIN-CONTAINING PROTEIN"/>
    <property type="match status" value="1"/>
</dbReference>
<feature type="region of interest" description="Disordered" evidence="8">
    <location>
        <begin position="921"/>
        <end position="1001"/>
    </location>
</feature>
<keyword evidence="6" id="KW-0539">Nucleus</keyword>
<feature type="region of interest" description="Disordered" evidence="8">
    <location>
        <begin position="89"/>
        <end position="141"/>
    </location>
</feature>
<name>A0ABQ8KKD1_9APHY</name>
<dbReference type="Proteomes" id="UP000814176">
    <property type="component" value="Unassembled WGS sequence"/>
</dbReference>
<keyword evidence="2" id="KW-0479">Metal-binding</keyword>
<comment type="caution">
    <text evidence="10">The sequence shown here is derived from an EMBL/GenBank/DDBJ whole genome shotgun (WGS) entry which is preliminary data.</text>
</comment>
<dbReference type="SMART" id="SM00906">
    <property type="entry name" value="Fungal_trans"/>
    <property type="match status" value="1"/>
</dbReference>
<dbReference type="SMART" id="SM00066">
    <property type="entry name" value="GAL4"/>
    <property type="match status" value="1"/>
</dbReference>
<feature type="domain" description="Zn(2)-C6 fungal-type" evidence="9">
    <location>
        <begin position="226"/>
        <end position="256"/>
    </location>
</feature>
<sequence length="1054" mass="115347">MEPQGWIEPSLAMHSSAQPQQLQLEHEYEVDPAQFQMLQGGRDPQSSRHPGYSGYGHSFGSSQMSYTSQEQPIPDAFTGDFTYSSHGFGAGSSSSLQSSSHSAFHGHGSAQVDLYPFGNPPNPIASGSQRPNSRASPTYGRFQQQMDSTQQLYAPSVPMPGPQGSPDFQANLAFGGMPYDMQGGRGATKRMRSTGDGLDGDDYDGDGLWDDGMSLEQEQKPKPLGACARCKGLKVRCVFSRDNDVCERCTKGNHDCIIPGRKKRRPPPKREHLINQIREQAAQISDLMSKLEEANRIASRRMSVSKPDRPIPNICDEGAAAILAAEDLTGDVPVACPPTEGDVANWITNARRSIVELGKYVSMGGASVTVDMLGDEGNDEDGTDDEYEYEDDGEDDDERFAQSDSRAGSAGNEAGQGGGFSPASTASTTDVAPGRKGLGSGAKLAILPDGDAPFGLMANLALSMSRRVSRREAAPGAEKEEEVGLANNDYFRPSPSPQAPLVDEQLQPPIMRNGIIRPDEAEKLFSIYFDYMNVSVSLLDPVLYTAQKTYWRSPFLFTTICAIASRHYCARPELYQEAMKYARLGAGTALIGGQKSIEAVQAYILLSLYPVPARRWEDDRSYLYLGLAIRMATDLKLHYPVTAAKGENELRTREILNRTRTWLNCFNLDRSIGLQYGQSAVINNKDYVANHTDDWWKSSPYNLPGFDIHLCCYKPELALLADFRTRIWSDPEHPSGLNKNIDLAQIASETDDQLAALEASWTPILCKAKTDDPQCTFRIGLLRLAYSYSRLSVLSVGFQHTFGKASSDTEVPFLRRCLRAAKDTVLSVVDRLGIPSQMVYIRHGPEAQSVFVTFASAFLIKLLQPKYSVYLSREERVEIKDLVQRVIDLLGSPEVAIDDRHGPKLYARFLQGLLATPMARIDHSPSSLRRDAAASRRSKTTSSTASSPSHPSTSTRQSMSPPPGSTSTQSSPKPHTPPPTLPPSTSNSPAPHGSHQFTSSQSAAYSFAAPVSPPLFFDSELIQSMQSIDVFPDVVLPGFNWMGSDQASAIAHPY</sequence>
<evidence type="ECO:0000256" key="6">
    <source>
        <dbReference type="ARBA" id="ARBA00023242"/>
    </source>
</evidence>
<feature type="region of interest" description="Disordered" evidence="8">
    <location>
        <begin position="371"/>
        <end position="435"/>
    </location>
</feature>
<dbReference type="Gene3D" id="4.10.240.10">
    <property type="entry name" value="Zn(2)-C6 fungal-type DNA-binding domain"/>
    <property type="match status" value="1"/>
</dbReference>
<evidence type="ECO:0000256" key="1">
    <source>
        <dbReference type="ARBA" id="ARBA00004123"/>
    </source>
</evidence>
<dbReference type="RefSeq" id="XP_047780451.1">
    <property type="nucleotide sequence ID" value="XM_047927304.1"/>
</dbReference>
<feature type="region of interest" description="Disordered" evidence="8">
    <location>
        <begin position="38"/>
        <end position="73"/>
    </location>
</feature>
<organism evidence="10 11">
    <name type="scientific">Rhodofomes roseus</name>
    <dbReference type="NCBI Taxonomy" id="34475"/>
    <lineage>
        <taxon>Eukaryota</taxon>
        <taxon>Fungi</taxon>
        <taxon>Dikarya</taxon>
        <taxon>Basidiomycota</taxon>
        <taxon>Agaricomycotina</taxon>
        <taxon>Agaricomycetes</taxon>
        <taxon>Polyporales</taxon>
        <taxon>Rhodofomes</taxon>
    </lineage>
</organism>
<feature type="compositionally biased region" description="Basic and acidic residues" evidence="8">
    <location>
        <begin position="921"/>
        <end position="934"/>
    </location>
</feature>
<feature type="coiled-coil region" evidence="7">
    <location>
        <begin position="270"/>
        <end position="297"/>
    </location>
</feature>
<evidence type="ECO:0000256" key="2">
    <source>
        <dbReference type="ARBA" id="ARBA00022723"/>
    </source>
</evidence>
<dbReference type="GeneID" id="72008036"/>
<keyword evidence="11" id="KW-1185">Reference proteome</keyword>
<comment type="subcellular location">
    <subcellularLocation>
        <location evidence="1">Nucleus</location>
    </subcellularLocation>
</comment>
<evidence type="ECO:0000256" key="3">
    <source>
        <dbReference type="ARBA" id="ARBA00023015"/>
    </source>
</evidence>
<evidence type="ECO:0000256" key="4">
    <source>
        <dbReference type="ARBA" id="ARBA00023125"/>
    </source>
</evidence>
<feature type="compositionally biased region" description="Polar residues" evidence="8">
    <location>
        <begin position="13"/>
        <end position="23"/>
    </location>
</feature>
<evidence type="ECO:0000256" key="7">
    <source>
        <dbReference type="SAM" id="Coils"/>
    </source>
</evidence>
<feature type="compositionally biased region" description="Low complexity" evidence="8">
    <location>
        <begin position="89"/>
        <end position="110"/>
    </location>
</feature>
<feature type="compositionally biased region" description="Low complexity" evidence="8">
    <location>
        <begin position="51"/>
        <end position="62"/>
    </location>
</feature>
<keyword evidence="4" id="KW-0238">DNA-binding</keyword>
<dbReference type="EMBL" id="JADCUA010000007">
    <property type="protein sequence ID" value="KAH9838536.1"/>
    <property type="molecule type" value="Genomic_DNA"/>
</dbReference>
<protein>
    <recommendedName>
        <fullName evidence="9">Zn(2)-C6 fungal-type domain-containing protein</fullName>
    </recommendedName>
</protein>
<evidence type="ECO:0000256" key="8">
    <source>
        <dbReference type="SAM" id="MobiDB-lite"/>
    </source>
</evidence>
<dbReference type="CDD" id="cd00067">
    <property type="entry name" value="GAL4"/>
    <property type="match status" value="1"/>
</dbReference>
<evidence type="ECO:0000313" key="10">
    <source>
        <dbReference type="EMBL" id="KAH9838536.1"/>
    </source>
</evidence>
<keyword evidence="5" id="KW-0804">Transcription</keyword>
<dbReference type="Pfam" id="PF04082">
    <property type="entry name" value="Fungal_trans"/>
    <property type="match status" value="1"/>
</dbReference>
<keyword evidence="3" id="KW-0805">Transcription regulation</keyword>
<dbReference type="CDD" id="cd12148">
    <property type="entry name" value="fungal_TF_MHR"/>
    <property type="match status" value="1"/>
</dbReference>
<feature type="compositionally biased region" description="Low complexity" evidence="8">
    <location>
        <begin position="940"/>
        <end position="973"/>
    </location>
</feature>
<dbReference type="InterPro" id="IPR036864">
    <property type="entry name" value="Zn2-C6_fun-type_DNA-bd_sf"/>
</dbReference>
<proteinExistence type="predicted"/>
<dbReference type="PANTHER" id="PTHR31845">
    <property type="entry name" value="FINGER DOMAIN PROTEIN, PUTATIVE-RELATED"/>
    <property type="match status" value="1"/>
</dbReference>
<evidence type="ECO:0000313" key="11">
    <source>
        <dbReference type="Proteomes" id="UP000814176"/>
    </source>
</evidence>
<feature type="region of interest" description="Disordered" evidence="8">
    <location>
        <begin position="471"/>
        <end position="502"/>
    </location>
</feature>
<dbReference type="PROSITE" id="PS00463">
    <property type="entry name" value="ZN2_CY6_FUNGAL_1"/>
    <property type="match status" value="1"/>
</dbReference>
<evidence type="ECO:0000259" key="9">
    <source>
        <dbReference type="PROSITE" id="PS00463"/>
    </source>
</evidence>
<feature type="region of interest" description="Disordered" evidence="8">
    <location>
        <begin position="1"/>
        <end position="23"/>
    </location>
</feature>
<feature type="compositionally biased region" description="Acidic residues" evidence="8">
    <location>
        <begin position="373"/>
        <end position="398"/>
    </location>
</feature>
<dbReference type="InterPro" id="IPR007219">
    <property type="entry name" value="XnlR_reg_dom"/>
</dbReference>
<dbReference type="InterPro" id="IPR051089">
    <property type="entry name" value="prtT"/>
</dbReference>
<gene>
    <name evidence="10" type="ORF">C8Q71DRAFT_856478</name>
</gene>
<evidence type="ECO:0000256" key="5">
    <source>
        <dbReference type="ARBA" id="ARBA00023163"/>
    </source>
</evidence>